<organism evidence="1 2">
    <name type="scientific">Kordia algicida OT-1</name>
    <dbReference type="NCBI Taxonomy" id="391587"/>
    <lineage>
        <taxon>Bacteria</taxon>
        <taxon>Pseudomonadati</taxon>
        <taxon>Bacteroidota</taxon>
        <taxon>Flavobacteriia</taxon>
        <taxon>Flavobacteriales</taxon>
        <taxon>Flavobacteriaceae</taxon>
        <taxon>Kordia</taxon>
    </lineage>
</organism>
<dbReference type="AlphaFoldDB" id="A9DJE0"/>
<keyword evidence="2" id="KW-1185">Reference proteome</keyword>
<proteinExistence type="predicted"/>
<dbReference type="EMBL" id="ABIB01000001">
    <property type="protein sequence ID" value="EDP98082.1"/>
    <property type="molecule type" value="Genomic_DNA"/>
</dbReference>
<dbReference type="HOGENOM" id="CLU_2464996_0_0_10"/>
<gene>
    <name evidence="1" type="ORF">KAOT1_12732</name>
</gene>
<reference evidence="1 2" key="1">
    <citation type="journal article" date="2011" name="J. Bacteriol.">
        <title>Genome sequence of the algicidal bacterium Kordia algicida OT-1.</title>
        <authorList>
            <person name="Lee H.S."/>
            <person name="Kang S.G."/>
            <person name="Kwon K.K."/>
            <person name="Lee J.H."/>
            <person name="Kim S.J."/>
        </authorList>
    </citation>
    <scope>NUCLEOTIDE SEQUENCE [LARGE SCALE GENOMIC DNA]</scope>
    <source>
        <strain evidence="1 2">OT-1</strain>
    </source>
</reference>
<accession>A9DJE0</accession>
<name>A9DJE0_9FLAO</name>
<evidence type="ECO:0000313" key="2">
    <source>
        <dbReference type="Proteomes" id="UP000002945"/>
    </source>
</evidence>
<dbReference type="Proteomes" id="UP000002945">
    <property type="component" value="Unassembled WGS sequence"/>
</dbReference>
<protein>
    <submittedName>
        <fullName evidence="1">Uncharacterized protein</fullName>
    </submittedName>
</protein>
<sequence length="88" mass="10110">MENQRCFVTFFNNFMMNQKSNVMKKKSIQKLSLKKASVSKLNANAVKGGTGLSQVVCESQDFCVTIDYTRCRGEYNCQIYPYPTDQNF</sequence>
<comment type="caution">
    <text evidence="1">The sequence shown here is derived from an EMBL/GenBank/DDBJ whole genome shotgun (WGS) entry which is preliminary data.</text>
</comment>
<evidence type="ECO:0000313" key="1">
    <source>
        <dbReference type="EMBL" id="EDP98082.1"/>
    </source>
</evidence>